<gene>
    <name evidence="1" type="ORF">C7B82_05090</name>
</gene>
<dbReference type="AlphaFoldDB" id="A0A2T1EIW4"/>
<reference evidence="2" key="1">
    <citation type="submission" date="2018-02" db="EMBL/GenBank/DDBJ databases">
        <authorList>
            <person name="Moore K."/>
            <person name="Momper L."/>
        </authorList>
    </citation>
    <scope>NUCLEOTIDE SEQUENCE [LARGE SCALE GENOMIC DNA]</scope>
    <source>
        <strain evidence="2">ULC18</strain>
    </source>
</reference>
<keyword evidence="2" id="KW-1185">Reference proteome</keyword>
<dbReference type="RefSeq" id="WP_106255232.1">
    <property type="nucleotide sequence ID" value="NZ_CAWNSW010000014.1"/>
</dbReference>
<evidence type="ECO:0000313" key="2">
    <source>
        <dbReference type="Proteomes" id="UP000239576"/>
    </source>
</evidence>
<proteinExistence type="predicted"/>
<name>A0A2T1EIW4_9CYAN</name>
<evidence type="ECO:0000313" key="1">
    <source>
        <dbReference type="EMBL" id="PSB32625.1"/>
    </source>
</evidence>
<organism evidence="1 2">
    <name type="scientific">Stenomitos frigidus ULC18</name>
    <dbReference type="NCBI Taxonomy" id="2107698"/>
    <lineage>
        <taxon>Bacteria</taxon>
        <taxon>Bacillati</taxon>
        <taxon>Cyanobacteriota</taxon>
        <taxon>Cyanophyceae</taxon>
        <taxon>Leptolyngbyales</taxon>
        <taxon>Leptolyngbyaceae</taxon>
        <taxon>Stenomitos</taxon>
    </lineage>
</organism>
<dbReference type="EMBL" id="PVWK01000026">
    <property type="protein sequence ID" value="PSB32625.1"/>
    <property type="molecule type" value="Genomic_DNA"/>
</dbReference>
<reference evidence="1 2" key="2">
    <citation type="submission" date="2018-03" db="EMBL/GenBank/DDBJ databases">
        <title>The ancient ancestry and fast evolution of plastids.</title>
        <authorList>
            <person name="Moore K.R."/>
            <person name="Magnabosco C."/>
            <person name="Momper L."/>
            <person name="Gold D.A."/>
            <person name="Bosak T."/>
            <person name="Fournier G.P."/>
        </authorList>
    </citation>
    <scope>NUCLEOTIDE SEQUENCE [LARGE SCALE GENOMIC DNA]</scope>
    <source>
        <strain evidence="1 2">ULC18</strain>
    </source>
</reference>
<comment type="caution">
    <text evidence="1">The sequence shown here is derived from an EMBL/GenBank/DDBJ whole genome shotgun (WGS) entry which is preliminary data.</text>
</comment>
<sequence length="145" mass="16799">MPKNKKEERFGKQPPRHSFFLNPYTDARFTRCPKCDAQTKQRKLPLFIFVSPAVPIALNKTCRYCPACDLLIAHKDQLDALLAAMFTQSRQPAMVGNDYFVVGTVDRANWKEGKPVKHVDELRAIVHDFKKVLDFELQPYGWMKE</sequence>
<accession>A0A2T1EIW4</accession>
<protein>
    <submittedName>
        <fullName evidence="1">Uncharacterized protein</fullName>
    </submittedName>
</protein>
<dbReference type="OrthoDB" id="573203at2"/>
<dbReference type="Proteomes" id="UP000239576">
    <property type="component" value="Unassembled WGS sequence"/>
</dbReference>